<reference evidence="2 3" key="1">
    <citation type="journal article" date="2016" name="G3 (Bethesda)">
        <title>First Draft Assembly and Annotation of the Genome of a California Endemic Oak Quercus lobata Nee (Fagaceae).</title>
        <authorList>
            <person name="Sork V.L."/>
            <person name="Fitz-Gibbon S.T."/>
            <person name="Puiu D."/>
            <person name="Crepeau M."/>
            <person name="Gugger P.F."/>
            <person name="Sherman R."/>
            <person name="Stevens K."/>
            <person name="Langley C.H."/>
            <person name="Pellegrini M."/>
            <person name="Salzberg S.L."/>
        </authorList>
    </citation>
    <scope>NUCLEOTIDE SEQUENCE [LARGE SCALE GENOMIC DNA]</scope>
    <source>
        <strain evidence="2 3">cv. SW786</strain>
    </source>
</reference>
<dbReference type="Gene3D" id="3.30.200.20">
    <property type="entry name" value="Phosphorylase Kinase, domain 1"/>
    <property type="match status" value="1"/>
</dbReference>
<dbReference type="Proteomes" id="UP000594261">
    <property type="component" value="Chromosome 4"/>
</dbReference>
<name>A0A7N2LBQ4_QUELO</name>
<dbReference type="InterPro" id="IPR011009">
    <property type="entry name" value="Kinase-like_dom_sf"/>
</dbReference>
<sequence>MNLRSFTYEDLEEATGGFKKELGKRSFGTVYKGVLASSHNKYVAVKKLDNMVKEGKVERLVENDEEALSDLKWVKKLVMVAMSCIQDVPSSRPSMKEVTHMLEGIFEISTFYPFLYSSTFEPDFWLSYVCPG</sequence>
<keyword evidence="1" id="KW-0732">Signal</keyword>
<dbReference type="PANTHER" id="PTHR47976">
    <property type="entry name" value="G-TYPE LECTIN S-RECEPTOR-LIKE SERINE/THREONINE-PROTEIN KINASE SD2-5"/>
    <property type="match status" value="1"/>
</dbReference>
<dbReference type="InterPro" id="IPR051343">
    <property type="entry name" value="G-type_lectin_kinases/EP1-like"/>
</dbReference>
<dbReference type="AlphaFoldDB" id="A0A7N2LBQ4"/>
<proteinExistence type="predicted"/>
<keyword evidence="3" id="KW-1185">Reference proteome</keyword>
<organism evidence="2 3">
    <name type="scientific">Quercus lobata</name>
    <name type="common">Valley oak</name>
    <dbReference type="NCBI Taxonomy" id="97700"/>
    <lineage>
        <taxon>Eukaryota</taxon>
        <taxon>Viridiplantae</taxon>
        <taxon>Streptophyta</taxon>
        <taxon>Embryophyta</taxon>
        <taxon>Tracheophyta</taxon>
        <taxon>Spermatophyta</taxon>
        <taxon>Magnoliopsida</taxon>
        <taxon>eudicotyledons</taxon>
        <taxon>Gunneridae</taxon>
        <taxon>Pentapetalae</taxon>
        <taxon>rosids</taxon>
        <taxon>fabids</taxon>
        <taxon>Fagales</taxon>
        <taxon>Fagaceae</taxon>
        <taxon>Quercus</taxon>
    </lineage>
</organism>
<dbReference type="Gramene" id="QL04p002358:mrna">
    <property type="protein sequence ID" value="QL04p002358:mrna"/>
    <property type="gene ID" value="QL04p002358"/>
</dbReference>
<evidence type="ECO:0000313" key="2">
    <source>
        <dbReference type="EnsemblPlants" id="QL04p002358:mrna"/>
    </source>
</evidence>
<protein>
    <submittedName>
        <fullName evidence="2">Uncharacterized protein</fullName>
    </submittedName>
</protein>
<accession>A0A7N2LBQ4</accession>
<dbReference type="SUPFAM" id="SSF56112">
    <property type="entry name" value="Protein kinase-like (PK-like)"/>
    <property type="match status" value="1"/>
</dbReference>
<dbReference type="OMA" id="LEGTHGH"/>
<dbReference type="InParanoid" id="A0A7N2LBQ4"/>
<dbReference type="EMBL" id="LRBV02000004">
    <property type="status" value="NOT_ANNOTATED_CDS"/>
    <property type="molecule type" value="Genomic_DNA"/>
</dbReference>
<dbReference type="EnsemblPlants" id="QL04p002358:mrna">
    <property type="protein sequence ID" value="QL04p002358:mrna"/>
    <property type="gene ID" value="QL04p002358"/>
</dbReference>
<dbReference type="PANTHER" id="PTHR47976:SF105">
    <property type="entry name" value="RECEPTOR-LIKE SERINE_THREONINE-PROTEIN KINASE"/>
    <property type="match status" value="1"/>
</dbReference>
<evidence type="ECO:0000313" key="3">
    <source>
        <dbReference type="Proteomes" id="UP000594261"/>
    </source>
</evidence>
<evidence type="ECO:0000256" key="1">
    <source>
        <dbReference type="ARBA" id="ARBA00022729"/>
    </source>
</evidence>
<reference evidence="2" key="2">
    <citation type="submission" date="2021-01" db="UniProtKB">
        <authorList>
            <consortium name="EnsemblPlants"/>
        </authorList>
    </citation>
    <scope>IDENTIFICATION</scope>
</reference>